<organism evidence="9 10">
    <name type="scientific">Microbacterium aquimaris</name>
    <dbReference type="NCBI Taxonomy" id="459816"/>
    <lineage>
        <taxon>Bacteria</taxon>
        <taxon>Bacillati</taxon>
        <taxon>Actinomycetota</taxon>
        <taxon>Actinomycetes</taxon>
        <taxon>Micrococcales</taxon>
        <taxon>Microbacteriaceae</taxon>
        <taxon>Microbacterium</taxon>
    </lineage>
</organism>
<evidence type="ECO:0000256" key="2">
    <source>
        <dbReference type="ARBA" id="ARBA00004754"/>
    </source>
</evidence>
<feature type="region of interest" description="Disordered" evidence="7">
    <location>
        <begin position="68"/>
        <end position="91"/>
    </location>
</feature>
<comment type="pathway">
    <text evidence="2">Purine metabolism; urate degradation; (S)-allantoin from urate: step 3/3.</text>
</comment>
<dbReference type="InterPro" id="IPR036778">
    <property type="entry name" value="OHCU_decarboxylase_sf"/>
</dbReference>
<name>A0ABU5N3K6_9MICO</name>
<evidence type="ECO:0000256" key="6">
    <source>
        <dbReference type="ARBA" id="ARBA00023239"/>
    </source>
</evidence>
<dbReference type="GO" id="GO:0051997">
    <property type="term" value="F:2-oxo-4-hydroxy-4-carboxy-5-ureidoimidazoline decarboxylase activity"/>
    <property type="evidence" value="ECO:0007669"/>
    <property type="project" value="UniProtKB-EC"/>
</dbReference>
<comment type="catalytic activity">
    <reaction evidence="1">
        <text>5-hydroxy-2-oxo-4-ureido-2,5-dihydro-1H-imidazole-5-carboxylate + H(+) = (S)-allantoin + CO2</text>
        <dbReference type="Rhea" id="RHEA:26301"/>
        <dbReference type="ChEBI" id="CHEBI:15378"/>
        <dbReference type="ChEBI" id="CHEBI:15678"/>
        <dbReference type="ChEBI" id="CHEBI:16526"/>
        <dbReference type="ChEBI" id="CHEBI:58639"/>
        <dbReference type="EC" id="4.1.1.97"/>
    </reaction>
</comment>
<dbReference type="NCBIfam" id="NF010372">
    <property type="entry name" value="PRK13798.1"/>
    <property type="match status" value="1"/>
</dbReference>
<dbReference type="Proteomes" id="UP001291912">
    <property type="component" value="Unassembled WGS sequence"/>
</dbReference>
<keyword evidence="6 9" id="KW-0456">Lyase</keyword>
<comment type="caution">
    <text evidence="9">The sequence shown here is derived from an EMBL/GenBank/DDBJ whole genome shotgun (WGS) entry which is preliminary data.</text>
</comment>
<keyword evidence="10" id="KW-1185">Reference proteome</keyword>
<dbReference type="InterPro" id="IPR017595">
    <property type="entry name" value="OHCU_decarboxylase-2"/>
</dbReference>
<evidence type="ECO:0000259" key="8">
    <source>
        <dbReference type="Pfam" id="PF09349"/>
    </source>
</evidence>
<feature type="domain" description="Oxo-4-hydroxy-4-carboxy-5-ureidoimidazoline decarboxylase" evidence="8">
    <location>
        <begin position="7"/>
        <end position="160"/>
    </location>
</feature>
<dbReference type="PANTHER" id="PTHR43466">
    <property type="entry name" value="2-OXO-4-HYDROXY-4-CARBOXY-5-UREIDOIMIDAZOLINE DECARBOXYLASE-RELATED"/>
    <property type="match status" value="1"/>
</dbReference>
<keyword evidence="5" id="KW-0210">Decarboxylase</keyword>
<proteinExistence type="predicted"/>
<evidence type="ECO:0000256" key="5">
    <source>
        <dbReference type="ARBA" id="ARBA00022793"/>
    </source>
</evidence>
<evidence type="ECO:0000313" key="9">
    <source>
        <dbReference type="EMBL" id="MDZ8160603.1"/>
    </source>
</evidence>
<dbReference type="PANTHER" id="PTHR43466:SF1">
    <property type="entry name" value="2-OXO-4-HYDROXY-4-CARBOXY-5-UREIDOIMIDAZOLINE DECARBOXYLASE-RELATED"/>
    <property type="match status" value="1"/>
</dbReference>
<reference evidence="9 10" key="1">
    <citation type="submission" date="2023-10" db="EMBL/GenBank/DDBJ databases">
        <title>Microbacterium xanthum sp. nov., isolated from seaweed.</title>
        <authorList>
            <person name="Lee S.D."/>
        </authorList>
    </citation>
    <scope>NUCLEOTIDE SEQUENCE [LARGE SCALE GENOMIC DNA]</scope>
    <source>
        <strain evidence="9 10">KCTC 19124</strain>
    </source>
</reference>
<evidence type="ECO:0000313" key="10">
    <source>
        <dbReference type="Proteomes" id="UP001291912"/>
    </source>
</evidence>
<dbReference type="RefSeq" id="WP_322597500.1">
    <property type="nucleotide sequence ID" value="NZ_BAAAPT010000001.1"/>
</dbReference>
<dbReference type="NCBIfam" id="TIGR03180">
    <property type="entry name" value="UraD_2"/>
    <property type="match status" value="1"/>
</dbReference>
<sequence length="176" mass="18952">MYLSDFNSLDEATARDIARVWAAVPAWVDAVVAGRPYASIDMLTARATELAKGWGPDELGQALSQHPRIGEKAEGAGAEATASRREQSTMTDADPAVVAAITAGNAAYERRFDRVFLIRAAGRTPDQILGELQRRLANDDEAEVAEACAQLAEIALLRLRGAIDGDDRIDREGRTS</sequence>
<dbReference type="InterPro" id="IPR018020">
    <property type="entry name" value="OHCU_decarboxylase"/>
</dbReference>
<evidence type="ECO:0000256" key="3">
    <source>
        <dbReference type="ARBA" id="ARBA00012257"/>
    </source>
</evidence>
<protein>
    <recommendedName>
        <fullName evidence="3">2-oxo-4-hydroxy-4-carboxy-5-ureidoimidazoline decarboxylase</fullName>
        <ecNumber evidence="3">4.1.1.97</ecNumber>
    </recommendedName>
</protein>
<evidence type="ECO:0000256" key="7">
    <source>
        <dbReference type="SAM" id="MobiDB-lite"/>
    </source>
</evidence>
<evidence type="ECO:0000256" key="4">
    <source>
        <dbReference type="ARBA" id="ARBA00022631"/>
    </source>
</evidence>
<gene>
    <name evidence="9" type="primary">uraD</name>
    <name evidence="9" type="ORF">R2Q92_02065</name>
</gene>
<dbReference type="EMBL" id="JAWJYN010000001">
    <property type="protein sequence ID" value="MDZ8160603.1"/>
    <property type="molecule type" value="Genomic_DNA"/>
</dbReference>
<dbReference type="Pfam" id="PF09349">
    <property type="entry name" value="OHCU_decarbox"/>
    <property type="match status" value="1"/>
</dbReference>
<dbReference type="SUPFAM" id="SSF158694">
    <property type="entry name" value="UraD-Like"/>
    <property type="match status" value="1"/>
</dbReference>
<keyword evidence="4" id="KW-0659">Purine metabolism</keyword>
<dbReference type="EC" id="4.1.1.97" evidence="3"/>
<dbReference type="Gene3D" id="1.10.3330.10">
    <property type="entry name" value="Oxo-4-hydroxy-4-carboxy-5-ureidoimidazoline decarboxylase"/>
    <property type="match status" value="1"/>
</dbReference>
<evidence type="ECO:0000256" key="1">
    <source>
        <dbReference type="ARBA" id="ARBA00001163"/>
    </source>
</evidence>
<accession>A0ABU5N3K6</accession>